<evidence type="ECO:0000259" key="5">
    <source>
        <dbReference type="PROSITE" id="PS51184"/>
    </source>
</evidence>
<dbReference type="EC" id="1.14.11.-" evidence="3"/>
<keyword evidence="3" id="KW-0223">Dioxygenase</keyword>
<keyword evidence="3" id="KW-0804">Transcription</keyword>
<evidence type="ECO:0000313" key="7">
    <source>
        <dbReference type="Proteomes" id="UP001140949"/>
    </source>
</evidence>
<dbReference type="PROSITE" id="PS51184">
    <property type="entry name" value="JMJC"/>
    <property type="match status" value="1"/>
</dbReference>
<sequence>MEETLSHGRRKKRKKTRGKPTPLPPLDLSSTFDQTTFPLLLAALFNTHSSRSRCLLNNFLGSLLLLLLSQPPPPLLPQSFLSLFPRLFSVRPSVAALSMEVVGAASLSSIESNAAIASDDGIVKGMLWALGSGSRRLAKAACNALMDLATSPVGRERLRHFSAIDKLLSILCQVTPISSGAVRAQNIGKGSTNCFFRDSKVDNFPVLILDAAVFLINTSTKEFLDVIPEELLKRLLTLLKELWNKTQGSALSSHCRLEEHFLQSTQADVAAAVFRLSMNSSFANWSPDDIRSSIFGNTESGFVNFALSYWEDSPLLISADLNNLENRTTIFNSLLPSFDPMTAEAILNSVLQGLISCPPIASDEMDIFSFLNEVKGVLGSPIVYGQDIRVLRTPKLASGFIQNDVNKELHFFHDSVNSKFIDVYSVKKCKEAFQEGYTIAIRGMEFRSDKIAAIADALAILFGQPSVGANIYLTPYMSQGLACHYDDHCVFVYQLYGKKQWIISPSSSTLLPRLYEPLCTLPNLEGNSCEHVQYLLKQGDILYIPRGCIHEAHTIINENGSRKNDSDESQVELSANFSLHVTLGIEVEPPFEWEGFAHVALHCWNENQNRASCQFSDCRFGSRRSMFVNLLHYAIRMIANDNHMFRKACMVAALPLSSDDSLSLKNRATFSYIIKYIDANCSFAEAFKSIKTAVQGKSDESLQWMRWLQHLPQEGDREKVDFNNLLGAFEELAIFCSDNFEEATSEFSTIKFRFCRDAVFDDACQCFQLLLDKYRKVRRQYMNGMLSLHSLHNYSSLEN</sequence>
<keyword evidence="3" id="KW-0539">Nucleus</keyword>
<feature type="region of interest" description="Disordered" evidence="4">
    <location>
        <begin position="1"/>
        <end position="29"/>
    </location>
</feature>
<feature type="compositionally biased region" description="Basic residues" evidence="4">
    <location>
        <begin position="7"/>
        <end position="18"/>
    </location>
</feature>
<reference evidence="6" key="1">
    <citation type="journal article" date="2023" name="GigaByte">
        <title>Genome assembly of the bearded iris, Iris pallida Lam.</title>
        <authorList>
            <person name="Bruccoleri R.E."/>
            <person name="Oakeley E.J."/>
            <person name="Faust A.M.E."/>
            <person name="Altorfer M."/>
            <person name="Dessus-Babus S."/>
            <person name="Burckhardt D."/>
            <person name="Oertli M."/>
            <person name="Naumann U."/>
            <person name="Petersen F."/>
            <person name="Wong J."/>
        </authorList>
    </citation>
    <scope>NUCLEOTIDE SEQUENCE</scope>
    <source>
        <strain evidence="6">GSM-AAB239-AS_SAM_17_03QT</strain>
    </source>
</reference>
<dbReference type="SUPFAM" id="SSF48371">
    <property type="entry name" value="ARM repeat"/>
    <property type="match status" value="1"/>
</dbReference>
<dbReference type="InterPro" id="IPR039994">
    <property type="entry name" value="NO66-like"/>
</dbReference>
<dbReference type="Pfam" id="PF08007">
    <property type="entry name" value="JmjC_2"/>
    <property type="match status" value="1"/>
</dbReference>
<dbReference type="InterPro" id="IPR016024">
    <property type="entry name" value="ARM-type_fold"/>
</dbReference>
<dbReference type="EMBL" id="JANAVB010000197">
    <property type="protein sequence ID" value="KAJ6854075.1"/>
    <property type="molecule type" value="Genomic_DNA"/>
</dbReference>
<evidence type="ECO:0000256" key="2">
    <source>
        <dbReference type="ARBA" id="ARBA00023004"/>
    </source>
</evidence>
<dbReference type="PANTHER" id="PTHR13096">
    <property type="entry name" value="MINA53 MYC INDUCED NUCLEAR ANTIGEN"/>
    <property type="match status" value="1"/>
</dbReference>
<dbReference type="GO" id="GO:0005506">
    <property type="term" value="F:iron ion binding"/>
    <property type="evidence" value="ECO:0007669"/>
    <property type="project" value="UniProtKB-UniRule"/>
</dbReference>
<evidence type="ECO:0000256" key="4">
    <source>
        <dbReference type="SAM" id="MobiDB-lite"/>
    </source>
</evidence>
<keyword evidence="3" id="KW-0560">Oxidoreductase</keyword>
<reference evidence="6" key="2">
    <citation type="submission" date="2023-04" db="EMBL/GenBank/DDBJ databases">
        <authorList>
            <person name="Bruccoleri R.E."/>
            <person name="Oakeley E.J."/>
            <person name="Faust A.-M."/>
            <person name="Dessus-Babus S."/>
            <person name="Altorfer M."/>
            <person name="Burckhardt D."/>
            <person name="Oertli M."/>
            <person name="Naumann U."/>
            <person name="Petersen F."/>
            <person name="Wong J."/>
        </authorList>
    </citation>
    <scope>NUCLEOTIDE SEQUENCE</scope>
    <source>
        <strain evidence="6">GSM-AAB239-AS_SAM_17_03QT</strain>
        <tissue evidence="6">Leaf</tissue>
    </source>
</reference>
<dbReference type="InterPro" id="IPR003347">
    <property type="entry name" value="JmjC_dom"/>
</dbReference>
<proteinExistence type="inferred from homology"/>
<dbReference type="Gene3D" id="2.60.120.650">
    <property type="entry name" value="Cupin"/>
    <property type="match status" value="1"/>
</dbReference>
<name>A0AAX6IVS0_IRIPA</name>
<dbReference type="GO" id="GO:0051864">
    <property type="term" value="F:histone H3K36 demethylase activity"/>
    <property type="evidence" value="ECO:0007669"/>
    <property type="project" value="TreeGrafter"/>
</dbReference>
<comment type="function">
    <text evidence="3">Oxygenase that can act as both a histone lysine demethylase and a ribosomal histidine hydroxylase.</text>
</comment>
<evidence type="ECO:0000313" key="6">
    <source>
        <dbReference type="EMBL" id="KAJ6854075.1"/>
    </source>
</evidence>
<accession>A0AAX6IVS0</accession>
<evidence type="ECO:0000256" key="1">
    <source>
        <dbReference type="ARBA" id="ARBA00022723"/>
    </source>
</evidence>
<comment type="caution">
    <text evidence="6">The sequence shown here is derived from an EMBL/GenBank/DDBJ whole genome shotgun (WGS) entry which is preliminary data.</text>
</comment>
<organism evidence="6 7">
    <name type="scientific">Iris pallida</name>
    <name type="common">Sweet iris</name>
    <dbReference type="NCBI Taxonomy" id="29817"/>
    <lineage>
        <taxon>Eukaryota</taxon>
        <taxon>Viridiplantae</taxon>
        <taxon>Streptophyta</taxon>
        <taxon>Embryophyta</taxon>
        <taxon>Tracheophyta</taxon>
        <taxon>Spermatophyta</taxon>
        <taxon>Magnoliopsida</taxon>
        <taxon>Liliopsida</taxon>
        <taxon>Asparagales</taxon>
        <taxon>Iridaceae</taxon>
        <taxon>Iridoideae</taxon>
        <taxon>Irideae</taxon>
        <taxon>Iris</taxon>
    </lineage>
</organism>
<dbReference type="SUPFAM" id="SSF51197">
    <property type="entry name" value="Clavaminate synthase-like"/>
    <property type="match status" value="1"/>
</dbReference>
<feature type="domain" description="JmjC" evidence="5">
    <location>
        <begin position="415"/>
        <end position="579"/>
    </location>
</feature>
<keyword evidence="3" id="KW-0805">Transcription regulation</keyword>
<comment type="subcellular location">
    <subcellularLocation>
        <location evidence="3">Nucleus</location>
    </subcellularLocation>
</comment>
<dbReference type="Gene3D" id="1.25.10.10">
    <property type="entry name" value="Leucine-rich Repeat Variant"/>
    <property type="match status" value="1"/>
</dbReference>
<dbReference type="InterPro" id="IPR011989">
    <property type="entry name" value="ARM-like"/>
</dbReference>
<protein>
    <recommendedName>
        <fullName evidence="3">Bifunctional lysine-specific demethylase and histidyl-hydroxylase</fullName>
        <ecNumber evidence="3">1.14.11.-</ecNumber>
    </recommendedName>
</protein>
<evidence type="ECO:0000256" key="3">
    <source>
        <dbReference type="RuleBase" id="RU366061"/>
    </source>
</evidence>
<comment type="similarity">
    <text evidence="3">Belongs to the ROX family.</text>
</comment>
<gene>
    <name evidence="6" type="ORF">M6B38_100915</name>
</gene>
<dbReference type="AlphaFoldDB" id="A0AAX6IVS0"/>
<dbReference type="Proteomes" id="UP001140949">
    <property type="component" value="Unassembled WGS sequence"/>
</dbReference>
<keyword evidence="2 3" id="KW-0408">Iron</keyword>
<dbReference type="GO" id="GO:0032453">
    <property type="term" value="F:histone H3K4 demethylase activity"/>
    <property type="evidence" value="ECO:0007669"/>
    <property type="project" value="TreeGrafter"/>
</dbReference>
<comment type="cofactor">
    <cofactor evidence="3">
        <name>Fe(2+)</name>
        <dbReference type="ChEBI" id="CHEBI:29033"/>
    </cofactor>
    <text evidence="3">Binds 1 Fe(2+) ion per subunit.</text>
</comment>
<dbReference type="PANTHER" id="PTHR13096:SF9">
    <property type="entry name" value="BIFUNCTIONAL LYSINE-SPECIFIC DEMETHYLASE AND HISTIDYL-HYDROXYLASE"/>
    <property type="match status" value="1"/>
</dbReference>
<dbReference type="GO" id="GO:0005730">
    <property type="term" value="C:nucleolus"/>
    <property type="evidence" value="ECO:0007669"/>
    <property type="project" value="TreeGrafter"/>
</dbReference>
<keyword evidence="7" id="KW-1185">Reference proteome</keyword>
<keyword evidence="1 3" id="KW-0479">Metal-binding</keyword>